<keyword evidence="2" id="KW-0238">DNA-binding</keyword>
<dbReference type="Gene3D" id="1.20.120.530">
    <property type="entry name" value="GntR ligand-binding domain-like"/>
    <property type="match status" value="1"/>
</dbReference>
<dbReference type="HOGENOM" id="CLU_017584_5_1_11"/>
<sequence>MRQIDTDRNLARTILDELRGAIVSGELVPGTLYSVHDLAARLGVSRTPVREALIQLAERGMVRFERNRGIRVLQTSLHDLEEVFAIRLLLEVPATFRATSQRTPGLSEQLSTHLDAMRHAAEERDEAAFMTADRKFHEAINVASGNLRLARYVDSLRDMVFLRGSSTVDRSRGLADILAEHEAIAELVEAGKPTDAAEAMRRHLLTTAQLIIAQESAESGESVHVSYDWTRLTD</sequence>
<reference evidence="5 6" key="1">
    <citation type="journal article" date="2012" name="Stand. Genomic Sci.">
        <title>Genome sequence of the soil bacterium Saccharomonospora azurea type strain (NA-128(T)).</title>
        <authorList>
            <person name="Klenk H.P."/>
            <person name="Held B."/>
            <person name="Lucas S."/>
            <person name="Lapidus A."/>
            <person name="Copeland A."/>
            <person name="Hammon N."/>
            <person name="Pitluck S."/>
            <person name="Goodwin L.A."/>
            <person name="Han C."/>
            <person name="Tapia R."/>
            <person name="Brambilla E.M."/>
            <person name="Potter G."/>
            <person name="Land M."/>
            <person name="Ivanova N."/>
            <person name="Rohde M."/>
            <person name="Goker M."/>
            <person name="Detter J.C."/>
            <person name="Kyrpides N.C."/>
            <person name="Woyke T."/>
        </authorList>
    </citation>
    <scope>NUCLEOTIDE SEQUENCE [LARGE SCALE GENOMIC DNA]</scope>
    <source>
        <strain evidence="5 6">NA-128</strain>
    </source>
</reference>
<dbReference type="OrthoDB" id="3186208at2"/>
<dbReference type="InterPro" id="IPR008920">
    <property type="entry name" value="TF_FadR/GntR_C"/>
</dbReference>
<dbReference type="InterPro" id="IPR036388">
    <property type="entry name" value="WH-like_DNA-bd_sf"/>
</dbReference>
<evidence type="ECO:0000313" key="5">
    <source>
        <dbReference type="EMBL" id="EHY90559.1"/>
    </source>
</evidence>
<keyword evidence="6" id="KW-1185">Reference proteome</keyword>
<dbReference type="RefSeq" id="WP_005444037.1">
    <property type="nucleotide sequence ID" value="NZ_CM001466.1"/>
</dbReference>
<gene>
    <name evidence="5" type="ORF">SacazDRAFT_03695</name>
</gene>
<dbReference type="GO" id="GO:0003677">
    <property type="term" value="F:DNA binding"/>
    <property type="evidence" value="ECO:0007669"/>
    <property type="project" value="UniProtKB-KW"/>
</dbReference>
<dbReference type="SUPFAM" id="SSF48008">
    <property type="entry name" value="GntR ligand-binding domain-like"/>
    <property type="match status" value="1"/>
</dbReference>
<evidence type="ECO:0000256" key="2">
    <source>
        <dbReference type="ARBA" id="ARBA00023125"/>
    </source>
</evidence>
<dbReference type="InterPro" id="IPR036390">
    <property type="entry name" value="WH_DNA-bd_sf"/>
</dbReference>
<feature type="domain" description="HTH gntR-type" evidence="4">
    <location>
        <begin position="8"/>
        <end position="75"/>
    </location>
</feature>
<dbReference type="SMART" id="SM00345">
    <property type="entry name" value="HTH_GNTR"/>
    <property type="match status" value="1"/>
</dbReference>
<evidence type="ECO:0000256" key="1">
    <source>
        <dbReference type="ARBA" id="ARBA00023015"/>
    </source>
</evidence>
<organism evidence="5 6">
    <name type="scientific">Saccharomonospora azurea NA-128</name>
    <dbReference type="NCBI Taxonomy" id="882081"/>
    <lineage>
        <taxon>Bacteria</taxon>
        <taxon>Bacillati</taxon>
        <taxon>Actinomycetota</taxon>
        <taxon>Actinomycetes</taxon>
        <taxon>Pseudonocardiales</taxon>
        <taxon>Pseudonocardiaceae</taxon>
        <taxon>Saccharomonospora</taxon>
    </lineage>
</organism>
<dbReference type="Pfam" id="PF07729">
    <property type="entry name" value="FCD"/>
    <property type="match status" value="1"/>
</dbReference>
<dbReference type="PANTHER" id="PTHR43537">
    <property type="entry name" value="TRANSCRIPTIONAL REGULATOR, GNTR FAMILY"/>
    <property type="match status" value="1"/>
</dbReference>
<dbReference type="Gene3D" id="1.10.10.10">
    <property type="entry name" value="Winged helix-like DNA-binding domain superfamily/Winged helix DNA-binding domain"/>
    <property type="match status" value="1"/>
</dbReference>
<dbReference type="GO" id="GO:0003700">
    <property type="term" value="F:DNA-binding transcription factor activity"/>
    <property type="evidence" value="ECO:0007669"/>
    <property type="project" value="InterPro"/>
</dbReference>
<dbReference type="CDD" id="cd07377">
    <property type="entry name" value="WHTH_GntR"/>
    <property type="match status" value="1"/>
</dbReference>
<dbReference type="PRINTS" id="PR00035">
    <property type="entry name" value="HTHGNTR"/>
</dbReference>
<keyword evidence="3" id="KW-0804">Transcription</keyword>
<proteinExistence type="predicted"/>
<keyword evidence="1" id="KW-0805">Transcription regulation</keyword>
<protein>
    <submittedName>
        <fullName evidence="5">Transcriptional regulator</fullName>
    </submittedName>
</protein>
<accession>H8G9Q6</accession>
<dbReference type="PROSITE" id="PS50949">
    <property type="entry name" value="HTH_GNTR"/>
    <property type="match status" value="1"/>
</dbReference>
<name>H8G9Q6_9PSEU</name>
<evidence type="ECO:0000259" key="4">
    <source>
        <dbReference type="PROSITE" id="PS50949"/>
    </source>
</evidence>
<dbReference type="InterPro" id="IPR000524">
    <property type="entry name" value="Tscrpt_reg_HTH_GntR"/>
</dbReference>
<evidence type="ECO:0000256" key="3">
    <source>
        <dbReference type="ARBA" id="ARBA00023163"/>
    </source>
</evidence>
<dbReference type="PANTHER" id="PTHR43537:SF5">
    <property type="entry name" value="UXU OPERON TRANSCRIPTIONAL REGULATOR"/>
    <property type="match status" value="1"/>
</dbReference>
<dbReference type="AlphaFoldDB" id="H8G9Q6"/>
<dbReference type="Proteomes" id="UP000004705">
    <property type="component" value="Chromosome"/>
</dbReference>
<dbReference type="InterPro" id="IPR011711">
    <property type="entry name" value="GntR_C"/>
</dbReference>
<evidence type="ECO:0000313" key="6">
    <source>
        <dbReference type="Proteomes" id="UP000004705"/>
    </source>
</evidence>
<dbReference type="EMBL" id="CM001466">
    <property type="protein sequence ID" value="EHY90559.1"/>
    <property type="molecule type" value="Genomic_DNA"/>
</dbReference>
<dbReference type="SMART" id="SM00895">
    <property type="entry name" value="FCD"/>
    <property type="match status" value="1"/>
</dbReference>
<dbReference type="SUPFAM" id="SSF46785">
    <property type="entry name" value="Winged helix' DNA-binding domain"/>
    <property type="match status" value="1"/>
</dbReference>
<dbReference type="Pfam" id="PF00392">
    <property type="entry name" value="GntR"/>
    <property type="match status" value="1"/>
</dbReference>